<dbReference type="AlphaFoldDB" id="A0A9Q8UT57"/>
<proteinExistence type="predicted"/>
<reference evidence="2" key="2">
    <citation type="journal article" date="2022" name="Microb. Genom.">
        <title>A chromosome-scale genome assembly of the tomato pathogen Cladosporium fulvum reveals a compartmentalized genome architecture and the presence of a dispensable chromosome.</title>
        <authorList>
            <person name="Zaccaron A.Z."/>
            <person name="Chen L.H."/>
            <person name="Samaras A."/>
            <person name="Stergiopoulos I."/>
        </authorList>
    </citation>
    <scope>NUCLEOTIDE SEQUENCE</scope>
    <source>
        <strain evidence="2">Race5_Kim</strain>
    </source>
</reference>
<feature type="compositionally biased region" description="Polar residues" evidence="1">
    <location>
        <begin position="151"/>
        <end position="166"/>
    </location>
</feature>
<dbReference type="KEGG" id="ffu:CLAFUR5_09120"/>
<feature type="compositionally biased region" description="Basic and acidic residues" evidence="1">
    <location>
        <begin position="558"/>
        <end position="570"/>
    </location>
</feature>
<gene>
    <name evidence="2" type="ORF">CLAFUR5_09120</name>
</gene>
<feature type="region of interest" description="Disordered" evidence="1">
    <location>
        <begin position="66"/>
        <end position="166"/>
    </location>
</feature>
<reference evidence="2" key="1">
    <citation type="submission" date="2021-12" db="EMBL/GenBank/DDBJ databases">
        <authorList>
            <person name="Zaccaron A."/>
            <person name="Stergiopoulos I."/>
        </authorList>
    </citation>
    <scope>NUCLEOTIDE SEQUENCE</scope>
    <source>
        <strain evidence="2">Race5_Kim</strain>
    </source>
</reference>
<dbReference type="RefSeq" id="XP_047765887.1">
    <property type="nucleotide sequence ID" value="XM_047908268.1"/>
</dbReference>
<feature type="region of interest" description="Disordered" evidence="1">
    <location>
        <begin position="388"/>
        <end position="586"/>
    </location>
</feature>
<dbReference type="Proteomes" id="UP000756132">
    <property type="component" value="Chromosome 9"/>
</dbReference>
<evidence type="ECO:0000313" key="3">
    <source>
        <dbReference type="Proteomes" id="UP000756132"/>
    </source>
</evidence>
<dbReference type="GeneID" id="71988998"/>
<dbReference type="EMBL" id="CP090171">
    <property type="protein sequence ID" value="UJO21521.1"/>
    <property type="molecule type" value="Genomic_DNA"/>
</dbReference>
<feature type="compositionally biased region" description="Acidic residues" evidence="1">
    <location>
        <begin position="69"/>
        <end position="82"/>
    </location>
</feature>
<dbReference type="InterPro" id="IPR003903">
    <property type="entry name" value="UIM_dom"/>
</dbReference>
<feature type="compositionally biased region" description="Low complexity" evidence="1">
    <location>
        <begin position="477"/>
        <end position="486"/>
    </location>
</feature>
<name>A0A9Q8UT57_PASFU</name>
<protein>
    <submittedName>
        <fullName evidence="2">Uncharacterized protein</fullName>
    </submittedName>
</protein>
<organism evidence="2 3">
    <name type="scientific">Passalora fulva</name>
    <name type="common">Tomato leaf mold</name>
    <name type="synonym">Cladosporium fulvum</name>
    <dbReference type="NCBI Taxonomy" id="5499"/>
    <lineage>
        <taxon>Eukaryota</taxon>
        <taxon>Fungi</taxon>
        <taxon>Dikarya</taxon>
        <taxon>Ascomycota</taxon>
        <taxon>Pezizomycotina</taxon>
        <taxon>Dothideomycetes</taxon>
        <taxon>Dothideomycetidae</taxon>
        <taxon>Mycosphaerellales</taxon>
        <taxon>Mycosphaerellaceae</taxon>
        <taxon>Fulvia</taxon>
    </lineage>
</organism>
<evidence type="ECO:0000313" key="2">
    <source>
        <dbReference type="EMBL" id="UJO21521.1"/>
    </source>
</evidence>
<evidence type="ECO:0000256" key="1">
    <source>
        <dbReference type="SAM" id="MobiDB-lite"/>
    </source>
</evidence>
<accession>A0A9Q8UT57</accession>
<dbReference type="SMART" id="SM00726">
    <property type="entry name" value="UIM"/>
    <property type="match status" value="3"/>
</dbReference>
<keyword evidence="3" id="KW-1185">Reference proteome</keyword>
<dbReference type="PROSITE" id="PS50330">
    <property type="entry name" value="UIM"/>
    <property type="match status" value="1"/>
</dbReference>
<sequence length="586" mass="64446">MCRRTIIIASCGHDLGWVLVQCQEFRDRNEAHAHCDDLYIRGAQYIFLNGPCGRCVQEAHRIADGSVSGEEDEHGLEDDDGDSNSNSVTAVEDNGCANRQESDGRARGVNRRAHNQSTSDENEDCGASAWDTYRYAPRGLSPVPEGAEPTEASTAASIRSDSSASQRQRTAAIIDLERRRVLRTVRARRRFREQDIEDTPTIASYHASLRGGGGKDDANDDEIPREVLEESTRAYQHQMRNWVDESRNLHQSQGTDDEEEQIRQALEASMQEQEAALNAQVDADVQQTLRNTAQNQPTSIPQQGAEIQRLLAQSAQDADRAFERQYNQALEETLRLSLQEHPIQSEDDFDDEVAKATALSAGEYRDRYGPYMPSNWKEQYDDFARKGIESSRASSSRSGGGVLVPGHNEDEMWTQRGAGYGREGARSSVGEDYVAIPTGAGGGAASAPVPPRPQSQPIETPTVGEPSPANPCPPIPATTASTIAASERQRQPAPVPSHPSQTQSRPIERPALTRAGPRGPQPLGGSRTPNLYRQHPDDAAVAAREAALRRYRQPAAAPERKPSEEKPKTDTEEELVGWWKGEARKS</sequence>